<feature type="region of interest" description="Disordered" evidence="1">
    <location>
        <begin position="1"/>
        <end position="290"/>
    </location>
</feature>
<dbReference type="Proteomes" id="UP000267145">
    <property type="component" value="Unassembled WGS sequence"/>
</dbReference>
<organism evidence="2 3">
    <name type="scientific">Verticillium nonalfalfae</name>
    <dbReference type="NCBI Taxonomy" id="1051616"/>
    <lineage>
        <taxon>Eukaryota</taxon>
        <taxon>Fungi</taxon>
        <taxon>Dikarya</taxon>
        <taxon>Ascomycota</taxon>
        <taxon>Pezizomycotina</taxon>
        <taxon>Sordariomycetes</taxon>
        <taxon>Hypocreomycetidae</taxon>
        <taxon>Glomerellales</taxon>
        <taxon>Plectosphaerellaceae</taxon>
        <taxon>Verticillium</taxon>
    </lineage>
</organism>
<reference evidence="2 3" key="1">
    <citation type="submission" date="2018-10" db="EMBL/GenBank/DDBJ databases">
        <title>Genome sequence of Verticillium nonalfalfae VnAa140.</title>
        <authorList>
            <person name="Stajich J.E."/>
            <person name="Kasson M.T."/>
        </authorList>
    </citation>
    <scope>NUCLEOTIDE SEQUENCE [LARGE SCALE GENOMIC DNA]</scope>
    <source>
        <strain evidence="2 3">VnAa140</strain>
    </source>
</reference>
<protein>
    <submittedName>
        <fullName evidence="2">Uncharacterized protein</fullName>
    </submittedName>
</protein>
<evidence type="ECO:0000313" key="2">
    <source>
        <dbReference type="EMBL" id="RNJ57482.1"/>
    </source>
</evidence>
<accession>A0A3M9YBY4</accession>
<feature type="compositionally biased region" description="Polar residues" evidence="1">
    <location>
        <begin position="152"/>
        <end position="168"/>
    </location>
</feature>
<feature type="compositionally biased region" description="Low complexity" evidence="1">
    <location>
        <begin position="93"/>
        <end position="133"/>
    </location>
</feature>
<dbReference type="EMBL" id="RBVV01000039">
    <property type="protein sequence ID" value="RNJ57482.1"/>
    <property type="molecule type" value="Genomic_DNA"/>
</dbReference>
<feature type="compositionally biased region" description="Low complexity" evidence="1">
    <location>
        <begin position="30"/>
        <end position="41"/>
    </location>
</feature>
<feature type="compositionally biased region" description="Low complexity" evidence="1">
    <location>
        <begin position="171"/>
        <end position="186"/>
    </location>
</feature>
<proteinExistence type="predicted"/>
<feature type="compositionally biased region" description="Low complexity" evidence="1">
    <location>
        <begin position="227"/>
        <end position="254"/>
    </location>
</feature>
<feature type="compositionally biased region" description="Polar residues" evidence="1">
    <location>
        <begin position="1"/>
        <end position="10"/>
    </location>
</feature>
<evidence type="ECO:0000256" key="1">
    <source>
        <dbReference type="SAM" id="MobiDB-lite"/>
    </source>
</evidence>
<comment type="caution">
    <text evidence="2">The sequence shown here is derived from an EMBL/GenBank/DDBJ whole genome shotgun (WGS) entry which is preliminary data.</text>
</comment>
<feature type="compositionally biased region" description="Polar residues" evidence="1">
    <location>
        <begin position="263"/>
        <end position="275"/>
    </location>
</feature>
<dbReference type="GeneID" id="39609519"/>
<keyword evidence="3" id="KW-1185">Reference proteome</keyword>
<feature type="compositionally biased region" description="Low complexity" evidence="1">
    <location>
        <begin position="63"/>
        <end position="73"/>
    </location>
</feature>
<dbReference type="AlphaFoldDB" id="A0A3M9YBY4"/>
<gene>
    <name evidence="2" type="ORF">D7B24_005830</name>
</gene>
<name>A0A3M9YBY4_9PEZI</name>
<sequence length="546" mass="57320">MSSNPPLTRTRSLRKPTPGTATDLSHRSIAPATPTAGSTTARRNISPSRLPSLRPVTRSISTAAAAAAAAAKEAPARRTRPVSGALVRPPSVTSRTQTPTATSTASSTSTTTTTTSSTTSSTATTSRPLAATANTTTRSHQTDATRPRYPPNASSSAAATVKRPTSSGGLPAHARTRSTTTAPARSQGHVRARSTVTASSTPSLASVNRPPSAGQTTHPTRPPSANARPARQPTTANTTTTAATAANPTTNPPRLLQKKPAFSTLQQHYSPQRTTAPKPATASYLAPPSPSKLPSNIALTAEMARLQTTLLQLHLLHRDAPATAADWRASAHDQLAARHRLLAARHATAADDAATAATARNVAALHAWHGGPPHASAARLEQTIPPLDAALAALAALPGLETSHEALARRFARWAARVPDNRDALLLLKQHQHQHQPLDVDAVLAGPLDATWHADAARHAHRLDTLLLRPLAALPAFPAPHAGADPARALEACGALARDMRDELAVMRDVERAAVEDEAAWIRRVNREDGDARREGPRPGAVWRVM</sequence>
<dbReference type="RefSeq" id="XP_028495640.1">
    <property type="nucleotide sequence ID" value="XM_028639975.1"/>
</dbReference>
<evidence type="ECO:0000313" key="3">
    <source>
        <dbReference type="Proteomes" id="UP000267145"/>
    </source>
</evidence>
<feature type="compositionally biased region" description="Polar residues" evidence="1">
    <location>
        <begin position="194"/>
        <end position="206"/>
    </location>
</feature>